<feature type="coiled-coil region" evidence="8">
    <location>
        <begin position="168"/>
        <end position="195"/>
    </location>
</feature>
<dbReference type="InterPro" id="IPR042108">
    <property type="entry name" value="GTPase_HflX_N_sf"/>
</dbReference>
<reference evidence="10 11" key="1">
    <citation type="submission" date="2019-12" db="EMBL/GenBank/DDBJ databases">
        <title>Genomic-based taxomic classification of the family Erythrobacteraceae.</title>
        <authorList>
            <person name="Xu L."/>
        </authorList>
    </citation>
    <scope>NUCLEOTIDE SEQUENCE [LARGE SCALE GENOMIC DNA]</scope>
    <source>
        <strain evidence="10 11">KCTC 52763</strain>
    </source>
</reference>
<feature type="binding site" evidence="7">
    <location>
        <position position="235"/>
    </location>
    <ligand>
        <name>Mg(2+)</name>
        <dbReference type="ChEBI" id="CHEBI:18420"/>
    </ligand>
</feature>
<evidence type="ECO:0000313" key="11">
    <source>
        <dbReference type="Proteomes" id="UP000442714"/>
    </source>
</evidence>
<dbReference type="Gene3D" id="3.40.50.300">
    <property type="entry name" value="P-loop containing nucleotide triphosphate hydrolases"/>
    <property type="match status" value="1"/>
</dbReference>
<dbReference type="Gene3D" id="6.10.250.2860">
    <property type="match status" value="1"/>
</dbReference>
<comment type="subunit">
    <text evidence="5">Monomer. Associates with the 50S ribosomal subunit.</text>
</comment>
<dbReference type="GO" id="GO:0003924">
    <property type="term" value="F:GTPase activity"/>
    <property type="evidence" value="ECO:0007669"/>
    <property type="project" value="UniProtKB-UniRule"/>
</dbReference>
<keyword evidence="4 5" id="KW-0342">GTP-binding</keyword>
<proteinExistence type="inferred from homology"/>
<comment type="cofactor">
    <cofactor evidence="7">
        <name>Mg(2+)</name>
        <dbReference type="ChEBI" id="CHEBI:18420"/>
    </cofactor>
</comment>
<comment type="caution">
    <text evidence="10">The sequence shown here is derived from an EMBL/GenBank/DDBJ whole genome shotgun (WGS) entry which is preliminary data.</text>
</comment>
<keyword evidence="1 7" id="KW-0479">Metal-binding</keyword>
<dbReference type="InterPro" id="IPR025121">
    <property type="entry name" value="GTPase_HflX_N"/>
</dbReference>
<dbReference type="PANTHER" id="PTHR10229:SF0">
    <property type="entry name" value="GTP-BINDING PROTEIN 6-RELATED"/>
    <property type="match status" value="1"/>
</dbReference>
<dbReference type="GO" id="GO:0005737">
    <property type="term" value="C:cytoplasm"/>
    <property type="evidence" value="ECO:0007669"/>
    <property type="project" value="UniProtKB-SubCell"/>
</dbReference>
<feature type="binding site" evidence="6">
    <location>
        <begin position="208"/>
        <end position="215"/>
    </location>
    <ligand>
        <name>GTP</name>
        <dbReference type="ChEBI" id="CHEBI:37565"/>
    </ligand>
</feature>
<keyword evidence="11" id="KW-1185">Reference proteome</keyword>
<protein>
    <recommendedName>
        <fullName evidence="5">GTPase HflX</fullName>
    </recommendedName>
    <alternativeName>
        <fullName evidence="5">GTP-binding protein HflX</fullName>
    </alternativeName>
</protein>
<dbReference type="InterPro" id="IPR045498">
    <property type="entry name" value="HflX_C"/>
</dbReference>
<evidence type="ECO:0000256" key="5">
    <source>
        <dbReference type="HAMAP-Rule" id="MF_00900"/>
    </source>
</evidence>
<evidence type="ECO:0000259" key="9">
    <source>
        <dbReference type="PROSITE" id="PS51705"/>
    </source>
</evidence>
<dbReference type="InterPro" id="IPR006073">
    <property type="entry name" value="GTP-bd"/>
</dbReference>
<dbReference type="PROSITE" id="PS51705">
    <property type="entry name" value="G_HFLX"/>
    <property type="match status" value="1"/>
</dbReference>
<dbReference type="Pfam" id="PF01926">
    <property type="entry name" value="MMR_HSR1"/>
    <property type="match status" value="1"/>
</dbReference>
<dbReference type="SUPFAM" id="SSF52540">
    <property type="entry name" value="P-loop containing nucleoside triphosphate hydrolases"/>
    <property type="match status" value="1"/>
</dbReference>
<comment type="similarity">
    <text evidence="5">Belongs to the TRAFAC class OBG-HflX-like GTPase superfamily. HflX GTPase family.</text>
</comment>
<comment type="subcellular location">
    <subcellularLocation>
        <location evidence="5">Cytoplasm</location>
    </subcellularLocation>
    <text evidence="5">May associate with membranes.</text>
</comment>
<feature type="binding site" evidence="6">
    <location>
        <begin position="255"/>
        <end position="258"/>
    </location>
    <ligand>
        <name>GTP</name>
        <dbReference type="ChEBI" id="CHEBI:37565"/>
    </ligand>
</feature>
<feature type="binding site" evidence="6">
    <location>
        <begin position="328"/>
        <end position="331"/>
    </location>
    <ligand>
        <name>GTP</name>
        <dbReference type="ChEBI" id="CHEBI:37565"/>
    </ligand>
</feature>
<keyword evidence="8" id="KW-0175">Coiled coil</keyword>
<evidence type="ECO:0000256" key="7">
    <source>
        <dbReference type="PIRSR" id="PIRSR006809-2"/>
    </source>
</evidence>
<sequence>MGEVSRGARAVVVCPDIRGQGYDLDAESRLEEACGLALAIGIEVVHSVVIPVRNVRPNTLFGAGQVENIATTCNLEEAELVVVDGALSPIQQRNLEEKLKRKVIDRTGLILEIFGERAATAEGRLQVELAHLDYQQSRLVRSWTHLERQRGGFGFLGGPGETQIEADRRMIRQRMGRLRKELEQVRKTRALHRQRRGRAPWPVIALVGYTNAGKSTLFNRLTGAEVMAEDLLFATLDPTMRAIRLPGVEKAILSDTVGFISDLPTQLVAAFRATLEEVTAADVIVHVRDMANPSAAAQKSQVLGVLTDLGVIDGEDGAPQIPIVEAWNKWDLLGEDKREELAELAAADDTILPISAIAGTGLDEFVEALDGLLTSGAREHHIVLPAGEGHKIAWLHAHGNVLAEEEAGEGEDGPLRAINVRLTEKELGRFESL</sequence>
<evidence type="ECO:0000256" key="8">
    <source>
        <dbReference type="SAM" id="Coils"/>
    </source>
</evidence>
<comment type="function">
    <text evidence="5">GTPase that associates with the 50S ribosomal subunit and may have a role during protein synthesis or ribosome biogenesis.</text>
</comment>
<dbReference type="EMBL" id="WTYX01000001">
    <property type="protein sequence ID" value="MXO90273.1"/>
    <property type="molecule type" value="Genomic_DNA"/>
</dbReference>
<feature type="binding site" evidence="6">
    <location>
        <begin position="233"/>
        <end position="237"/>
    </location>
    <ligand>
        <name>GTP</name>
        <dbReference type="ChEBI" id="CHEBI:37565"/>
    </ligand>
</feature>
<dbReference type="GO" id="GO:0046872">
    <property type="term" value="F:metal ion binding"/>
    <property type="evidence" value="ECO:0007669"/>
    <property type="project" value="UniProtKB-KW"/>
</dbReference>
<dbReference type="PIRSF" id="PIRSF006809">
    <property type="entry name" value="GTP-binding_hflX_prd"/>
    <property type="match status" value="1"/>
</dbReference>
<evidence type="ECO:0000256" key="2">
    <source>
        <dbReference type="ARBA" id="ARBA00022741"/>
    </source>
</evidence>
<dbReference type="NCBIfam" id="TIGR03156">
    <property type="entry name" value="GTP_HflX"/>
    <property type="match status" value="1"/>
</dbReference>
<dbReference type="GO" id="GO:0043022">
    <property type="term" value="F:ribosome binding"/>
    <property type="evidence" value="ECO:0007669"/>
    <property type="project" value="TreeGrafter"/>
</dbReference>
<dbReference type="InterPro" id="IPR030394">
    <property type="entry name" value="G_HFLX_dom"/>
</dbReference>
<dbReference type="PANTHER" id="PTHR10229">
    <property type="entry name" value="GTP-BINDING PROTEIN HFLX"/>
    <property type="match status" value="1"/>
</dbReference>
<dbReference type="OrthoDB" id="9812272at2"/>
<evidence type="ECO:0000256" key="1">
    <source>
        <dbReference type="ARBA" id="ARBA00022723"/>
    </source>
</evidence>
<dbReference type="Pfam" id="PF19275">
    <property type="entry name" value="HflX_C"/>
    <property type="match status" value="1"/>
</dbReference>
<evidence type="ECO:0000256" key="6">
    <source>
        <dbReference type="PIRSR" id="PIRSR006809-1"/>
    </source>
</evidence>
<dbReference type="RefSeq" id="WP_160603748.1">
    <property type="nucleotide sequence ID" value="NZ_WTYX01000001.1"/>
</dbReference>
<dbReference type="InterPro" id="IPR032305">
    <property type="entry name" value="GTP-bd_M"/>
</dbReference>
<dbReference type="Proteomes" id="UP000442714">
    <property type="component" value="Unassembled WGS sequence"/>
</dbReference>
<organism evidence="10 11">
    <name type="scientific">Pontixanthobacter aquaemixtae</name>
    <dbReference type="NCBI Taxonomy" id="1958940"/>
    <lineage>
        <taxon>Bacteria</taxon>
        <taxon>Pseudomonadati</taxon>
        <taxon>Pseudomonadota</taxon>
        <taxon>Alphaproteobacteria</taxon>
        <taxon>Sphingomonadales</taxon>
        <taxon>Erythrobacteraceae</taxon>
        <taxon>Pontixanthobacter</taxon>
    </lineage>
</organism>
<keyword evidence="5" id="KW-0963">Cytoplasm</keyword>
<dbReference type="InterPro" id="IPR016496">
    <property type="entry name" value="GTPase_HflX"/>
</dbReference>
<evidence type="ECO:0000313" key="10">
    <source>
        <dbReference type="EMBL" id="MXO90273.1"/>
    </source>
</evidence>
<dbReference type="GO" id="GO:0005525">
    <property type="term" value="F:GTP binding"/>
    <property type="evidence" value="ECO:0007669"/>
    <property type="project" value="UniProtKB-UniRule"/>
</dbReference>
<name>A0A844ZR27_9SPHN</name>
<feature type="binding site" evidence="7">
    <location>
        <position position="215"/>
    </location>
    <ligand>
        <name>Mg(2+)</name>
        <dbReference type="ChEBI" id="CHEBI:18420"/>
    </ligand>
</feature>
<dbReference type="Pfam" id="PF13167">
    <property type="entry name" value="GTP-bdg_N"/>
    <property type="match status" value="1"/>
</dbReference>
<accession>A0A844ZR27</accession>
<dbReference type="InterPro" id="IPR027417">
    <property type="entry name" value="P-loop_NTPase"/>
</dbReference>
<dbReference type="Pfam" id="PF16360">
    <property type="entry name" value="GTP-bdg_M"/>
    <property type="match status" value="1"/>
</dbReference>
<evidence type="ECO:0000256" key="4">
    <source>
        <dbReference type="ARBA" id="ARBA00023134"/>
    </source>
</evidence>
<dbReference type="PRINTS" id="PR00326">
    <property type="entry name" value="GTP1OBG"/>
</dbReference>
<gene>
    <name evidence="5 10" type="primary">hflX</name>
    <name evidence="10" type="ORF">GRI41_05535</name>
</gene>
<evidence type="ECO:0000256" key="3">
    <source>
        <dbReference type="ARBA" id="ARBA00022842"/>
    </source>
</evidence>
<keyword evidence="2 5" id="KW-0547">Nucleotide-binding</keyword>
<dbReference type="AlphaFoldDB" id="A0A844ZR27"/>
<feature type="domain" description="Hflx-type G" evidence="9">
    <location>
        <begin position="202"/>
        <end position="377"/>
    </location>
</feature>
<keyword evidence="3 7" id="KW-0460">Magnesium</keyword>
<dbReference type="Gene3D" id="3.40.50.11060">
    <property type="entry name" value="GTPase HflX, N-terminal domain"/>
    <property type="match status" value="1"/>
</dbReference>
<dbReference type="CDD" id="cd01878">
    <property type="entry name" value="HflX"/>
    <property type="match status" value="1"/>
</dbReference>
<dbReference type="HAMAP" id="MF_00900">
    <property type="entry name" value="GTPase_HflX"/>
    <property type="match status" value="1"/>
</dbReference>